<dbReference type="OrthoDB" id="7776143at2759"/>
<dbReference type="Gene3D" id="2.120.10.30">
    <property type="entry name" value="TolB, C-terminal domain"/>
    <property type="match status" value="1"/>
</dbReference>
<keyword evidence="4 6" id="KW-0732">Signal</keyword>
<evidence type="ECO:0000256" key="6">
    <source>
        <dbReference type="SAM" id="SignalP"/>
    </source>
</evidence>
<dbReference type="GO" id="GO:0005576">
    <property type="term" value="C:extracellular region"/>
    <property type="evidence" value="ECO:0007669"/>
    <property type="project" value="UniProtKB-SubCell"/>
</dbReference>
<comment type="similarity">
    <text evidence="2">Belongs to the major royal jelly protein family.</text>
</comment>
<name>A0A9R0F085_SPOFR</name>
<evidence type="ECO:0000256" key="2">
    <source>
        <dbReference type="ARBA" id="ARBA00009127"/>
    </source>
</evidence>
<evidence type="ECO:0000256" key="4">
    <source>
        <dbReference type="ARBA" id="ARBA00022729"/>
    </source>
</evidence>
<reference evidence="8" key="1">
    <citation type="submission" date="2025-08" db="UniProtKB">
        <authorList>
            <consortium name="RefSeq"/>
        </authorList>
    </citation>
    <scope>IDENTIFICATION</scope>
    <source>
        <tissue evidence="8">Whole larval tissue</tissue>
    </source>
</reference>
<dbReference type="GeneID" id="118280997"/>
<dbReference type="PANTHER" id="PTHR10009">
    <property type="entry name" value="PROTEIN YELLOW-RELATED"/>
    <property type="match status" value="1"/>
</dbReference>
<comment type="subcellular location">
    <subcellularLocation>
        <location evidence="1">Secreted</location>
    </subcellularLocation>
</comment>
<dbReference type="CTD" id="693000"/>
<evidence type="ECO:0000313" key="7">
    <source>
        <dbReference type="Proteomes" id="UP000829999"/>
    </source>
</evidence>
<sequence length="484" mass="55661">MKLLYIATLLVTLSVPSRCQRRNRVGKFDEVFAWKQLTFEINGIEVLEDRFSEDDLAGRDKRSTDNIYFEDKDIEEPKYWNTRPSQSSQPVYNNPIDTPSSAPISPDDEIGRFFVQYNNVPMGAERVDDRVFITIPRRRYGIPATLNYIDLNRHRNSRSPPLTPYPDMKRSRSLISVYRTRADECGRLWMVDTGVIEIPNNPQYLQRPSIVVYDLKTDKQILRYQFKSSDTPTNRTATGLASITVVIKNGDCSDAYAYVPDLQTFGLIVYSLRENDSWRHQHNYFSFNPTSGSLRVAGHSFIWNDGIFSVAVGQPGSDGCRPVYFHPMVSNQEFSVSSCELEKRQANETAFEVVGDRGRNSQSTMHEMHGPSKVMFFAEVGRDSVSCWNTDMPLRPENMEMLAQDSSRLSYPSDLHVTDNEVWVTSNTLPRFIFSRFNTNDYNFYVYKANVDNILSGTICDGARRSDSPLYYPQDSYYSKNKYS</sequence>
<keyword evidence="3" id="KW-0964">Secreted</keyword>
<organism evidence="7 8">
    <name type="scientific">Spodoptera frugiperda</name>
    <name type="common">Fall armyworm</name>
    <dbReference type="NCBI Taxonomy" id="7108"/>
    <lineage>
        <taxon>Eukaryota</taxon>
        <taxon>Metazoa</taxon>
        <taxon>Ecdysozoa</taxon>
        <taxon>Arthropoda</taxon>
        <taxon>Hexapoda</taxon>
        <taxon>Insecta</taxon>
        <taxon>Pterygota</taxon>
        <taxon>Neoptera</taxon>
        <taxon>Endopterygota</taxon>
        <taxon>Lepidoptera</taxon>
        <taxon>Glossata</taxon>
        <taxon>Ditrysia</taxon>
        <taxon>Noctuoidea</taxon>
        <taxon>Noctuidae</taxon>
        <taxon>Amphipyrinae</taxon>
        <taxon>Spodoptera</taxon>
    </lineage>
</organism>
<protein>
    <submittedName>
        <fullName evidence="8">L-dopachrome tautomerase yellow-f2-like</fullName>
    </submittedName>
</protein>
<feature type="chain" id="PRO_5040481939" evidence="6">
    <location>
        <begin position="20"/>
        <end position="484"/>
    </location>
</feature>
<dbReference type="InterPro" id="IPR017996">
    <property type="entry name" value="MRJP/yellow-related"/>
</dbReference>
<evidence type="ECO:0000256" key="3">
    <source>
        <dbReference type="ARBA" id="ARBA00022525"/>
    </source>
</evidence>
<dbReference type="InterPro" id="IPR011042">
    <property type="entry name" value="6-blade_b-propeller_TolB-like"/>
</dbReference>
<dbReference type="RefSeq" id="XP_050556905.1">
    <property type="nucleotide sequence ID" value="XM_050700948.1"/>
</dbReference>
<accession>A0A9R0F085</accession>
<gene>
    <name evidence="8" type="primary">LOC118280997</name>
</gene>
<keyword evidence="7" id="KW-1185">Reference proteome</keyword>
<feature type="compositionally biased region" description="Polar residues" evidence="5">
    <location>
        <begin position="82"/>
        <end position="102"/>
    </location>
</feature>
<feature type="region of interest" description="Disordered" evidence="5">
    <location>
        <begin position="79"/>
        <end position="102"/>
    </location>
</feature>
<proteinExistence type="inferred from homology"/>
<feature type="signal peptide" evidence="6">
    <location>
        <begin position="1"/>
        <end position="19"/>
    </location>
</feature>
<dbReference type="Proteomes" id="UP000829999">
    <property type="component" value="Chromosome 19"/>
</dbReference>
<evidence type="ECO:0000313" key="8">
    <source>
        <dbReference type="RefSeq" id="XP_050556905.1"/>
    </source>
</evidence>
<dbReference type="Pfam" id="PF03022">
    <property type="entry name" value="MRJP"/>
    <property type="match status" value="1"/>
</dbReference>
<dbReference type="PANTHER" id="PTHR10009:SF10">
    <property type="entry name" value="L-DOPACHROME TAUTOMERASE YELLOW-F-RELATED"/>
    <property type="match status" value="1"/>
</dbReference>
<evidence type="ECO:0000256" key="1">
    <source>
        <dbReference type="ARBA" id="ARBA00004613"/>
    </source>
</evidence>
<evidence type="ECO:0000256" key="5">
    <source>
        <dbReference type="SAM" id="MobiDB-lite"/>
    </source>
</evidence>
<dbReference type="AlphaFoldDB" id="A0A9R0F085"/>